<dbReference type="InterPro" id="IPR013762">
    <property type="entry name" value="Integrase-like_cat_sf"/>
</dbReference>
<reference evidence="3 4" key="1">
    <citation type="submission" date="2014-03" db="EMBL/GenBank/DDBJ databases">
        <title>Genome sequence of Bordetella bronchiseptica.</title>
        <authorList>
            <person name="Harvill E."/>
            <person name="Goodfield L.L."/>
            <person name="Ivanov Y.V."/>
            <person name="Meyer J.A."/>
            <person name="Muse S.J."/>
            <person name="Jacobs N."/>
            <person name="Bendor L."/>
            <person name="Smallridge W.E."/>
            <person name="Brinkac L.M."/>
            <person name="Sanka R."/>
            <person name="Kim M."/>
            <person name="Losada L."/>
        </authorList>
    </citation>
    <scope>NUCLEOTIDE SEQUENCE [LARGE SCALE GENOMIC DNA]</scope>
    <source>
        <strain evidence="3 4">00-P-2796</strain>
    </source>
</reference>
<evidence type="ECO:0000313" key="4">
    <source>
        <dbReference type="Proteomes" id="UP000025756"/>
    </source>
</evidence>
<name>A0ABR4R9Z4_BORBO</name>
<dbReference type="Proteomes" id="UP000025756">
    <property type="component" value="Unassembled WGS sequence"/>
</dbReference>
<dbReference type="EMBL" id="JGWH01000145">
    <property type="protein sequence ID" value="KCV32134.1"/>
    <property type="molecule type" value="Genomic_DNA"/>
</dbReference>
<dbReference type="InterPro" id="IPR002104">
    <property type="entry name" value="Integrase_catalytic"/>
</dbReference>
<sequence>MTSSATTNKKRIGALARTLPELAHTRSGIAFNPNDDLWSWVDGVFRIHLDFSRFSMAATFPVVSLKYTLHVFVKLNAPTYATNLFNTFVHFLALRDGQPPLLSVDAAEVSNYAARLRDHEKWRLGTLNVLLQKWSALDLPGVEAECVQYLRERRKPGNVKGAAVRQRDPVDGPFSEEEYLTLYKAVDAAYGTGTIPRWVIVLSRLLFTAGGRISQYASLKLQDLEGSNGKFVLRLPQVKTGLEHSRASFLTFDLSPQTGRLVMEHIESQRINGWDAAAPLFPVTEVLTRGPRKQLRGTKDLFYGHCTNAQLSYTFSNILGGIAPATTRLDFEQMPVSPRRFRSTLGTRLVDEGASRTVVAHLLGHVDLQNVDVYFEQSATGLSNMNKAMGPNLAPVARCFQGRLIEGEEQATQKDVPGSTIIDFRVSVKGLASCAGSTQSCVFDKPVACYTCFRFEPWLDGPHEAVLARLEQEREKWSADPKMATINDAAIIAVKEVIAECAMVRTQRVAGSTS</sequence>
<accession>A0ABR4R9Z4</accession>
<evidence type="ECO:0000259" key="2">
    <source>
        <dbReference type="PROSITE" id="PS51898"/>
    </source>
</evidence>
<dbReference type="Gene3D" id="1.10.443.10">
    <property type="entry name" value="Intergrase catalytic core"/>
    <property type="match status" value="1"/>
</dbReference>
<dbReference type="Pfam" id="PF00589">
    <property type="entry name" value="Phage_integrase"/>
    <property type="match status" value="1"/>
</dbReference>
<keyword evidence="4" id="KW-1185">Reference proteome</keyword>
<organism evidence="3 4">
    <name type="scientific">Bordetella bronchiseptica 00-P-2796</name>
    <dbReference type="NCBI Taxonomy" id="1331199"/>
    <lineage>
        <taxon>Bacteria</taxon>
        <taxon>Pseudomonadati</taxon>
        <taxon>Pseudomonadota</taxon>
        <taxon>Betaproteobacteria</taxon>
        <taxon>Burkholderiales</taxon>
        <taxon>Alcaligenaceae</taxon>
        <taxon>Bordetella</taxon>
    </lineage>
</organism>
<dbReference type="PROSITE" id="PS51898">
    <property type="entry name" value="TYR_RECOMBINASE"/>
    <property type="match status" value="1"/>
</dbReference>
<protein>
    <submittedName>
        <fullName evidence="3">Site-specific recombinase, phage integrase family</fullName>
    </submittedName>
</protein>
<gene>
    <name evidence="3" type="ORF">L490_5284</name>
</gene>
<dbReference type="SUPFAM" id="SSF56349">
    <property type="entry name" value="DNA breaking-rejoining enzymes"/>
    <property type="match status" value="1"/>
</dbReference>
<feature type="domain" description="Tyr recombinase" evidence="2">
    <location>
        <begin position="169"/>
        <end position="389"/>
    </location>
</feature>
<evidence type="ECO:0000313" key="3">
    <source>
        <dbReference type="EMBL" id="KCV32134.1"/>
    </source>
</evidence>
<dbReference type="InterPro" id="IPR048120">
    <property type="entry name" value="Integrase-like"/>
</dbReference>
<dbReference type="NCBIfam" id="NF041502">
    <property type="entry name" value="integrase_1"/>
    <property type="match status" value="1"/>
</dbReference>
<dbReference type="CDD" id="cd00397">
    <property type="entry name" value="DNA_BRE_C"/>
    <property type="match status" value="1"/>
</dbReference>
<evidence type="ECO:0000256" key="1">
    <source>
        <dbReference type="ARBA" id="ARBA00023172"/>
    </source>
</evidence>
<proteinExistence type="predicted"/>
<comment type="caution">
    <text evidence="3">The sequence shown here is derived from an EMBL/GenBank/DDBJ whole genome shotgun (WGS) entry which is preliminary data.</text>
</comment>
<dbReference type="InterPro" id="IPR011010">
    <property type="entry name" value="DNA_brk_join_enz"/>
</dbReference>
<keyword evidence="1" id="KW-0233">DNA recombination</keyword>
<dbReference type="RefSeq" id="WP_050450549.1">
    <property type="nucleotide sequence ID" value="NZ_JGWH01000145.1"/>
</dbReference>